<comment type="caution">
    <text evidence="2">The sequence shown here is derived from an EMBL/GenBank/DDBJ whole genome shotgun (WGS) entry which is preliminary data.</text>
</comment>
<dbReference type="OrthoDB" id="436184at2759"/>
<proteinExistence type="predicted"/>
<keyword evidence="3" id="KW-1185">Reference proteome</keyword>
<reference evidence="2" key="1">
    <citation type="submission" date="2021-02" db="EMBL/GenBank/DDBJ databases">
        <authorList>
            <person name="Dougan E. K."/>
            <person name="Rhodes N."/>
            <person name="Thang M."/>
            <person name="Chan C."/>
        </authorList>
    </citation>
    <scope>NUCLEOTIDE SEQUENCE</scope>
</reference>
<organism evidence="2 3">
    <name type="scientific">Symbiodinium necroappetens</name>
    <dbReference type="NCBI Taxonomy" id="1628268"/>
    <lineage>
        <taxon>Eukaryota</taxon>
        <taxon>Sar</taxon>
        <taxon>Alveolata</taxon>
        <taxon>Dinophyceae</taxon>
        <taxon>Suessiales</taxon>
        <taxon>Symbiodiniaceae</taxon>
        <taxon>Symbiodinium</taxon>
    </lineage>
</organism>
<gene>
    <name evidence="2" type="ORF">SNEC2469_LOCUS33570</name>
</gene>
<evidence type="ECO:0000313" key="2">
    <source>
        <dbReference type="EMBL" id="CAE7939599.1"/>
    </source>
</evidence>
<accession>A0A813C710</accession>
<sequence length="128" mass="14212">EWLLGETYDPLNVPIALFMERFSVPGEEEDPEQFEDEERKFRVSHTHPVEPPMETAASLDGSFLCREEVVQANVIFQHCASKGTFDISHADAERIAGVAIDPCAVCRSSGLGNSTEPSMKWMLRAITG</sequence>
<dbReference type="Proteomes" id="UP000601435">
    <property type="component" value="Unassembled WGS sequence"/>
</dbReference>
<evidence type="ECO:0000256" key="1">
    <source>
        <dbReference type="SAM" id="MobiDB-lite"/>
    </source>
</evidence>
<protein>
    <submittedName>
        <fullName evidence="2">Uncharacterized protein</fullName>
    </submittedName>
</protein>
<feature type="non-terminal residue" evidence="2">
    <location>
        <position position="128"/>
    </location>
</feature>
<evidence type="ECO:0000313" key="3">
    <source>
        <dbReference type="Proteomes" id="UP000601435"/>
    </source>
</evidence>
<name>A0A813C710_9DINO</name>
<feature type="compositionally biased region" description="Acidic residues" evidence="1">
    <location>
        <begin position="26"/>
        <end position="36"/>
    </location>
</feature>
<dbReference type="AlphaFoldDB" id="A0A813C710"/>
<feature type="region of interest" description="Disordered" evidence="1">
    <location>
        <begin position="26"/>
        <end position="53"/>
    </location>
</feature>
<dbReference type="EMBL" id="CAJNJA010089186">
    <property type="protein sequence ID" value="CAE7939599.1"/>
    <property type="molecule type" value="Genomic_DNA"/>
</dbReference>